<feature type="compositionally biased region" description="Basic and acidic residues" evidence="1">
    <location>
        <begin position="52"/>
        <end position="65"/>
    </location>
</feature>
<feature type="compositionally biased region" description="Basic residues" evidence="1">
    <location>
        <begin position="27"/>
        <end position="40"/>
    </location>
</feature>
<protein>
    <submittedName>
        <fullName evidence="2">Uncharacterized protein</fullName>
    </submittedName>
</protein>
<dbReference type="Proteomes" id="UP001162156">
    <property type="component" value="Unassembled WGS sequence"/>
</dbReference>
<gene>
    <name evidence="2" type="ORF">NQ314_021377</name>
</gene>
<organism evidence="2 3">
    <name type="scientific">Rhamnusium bicolor</name>
    <dbReference type="NCBI Taxonomy" id="1586634"/>
    <lineage>
        <taxon>Eukaryota</taxon>
        <taxon>Metazoa</taxon>
        <taxon>Ecdysozoa</taxon>
        <taxon>Arthropoda</taxon>
        <taxon>Hexapoda</taxon>
        <taxon>Insecta</taxon>
        <taxon>Pterygota</taxon>
        <taxon>Neoptera</taxon>
        <taxon>Endopterygota</taxon>
        <taxon>Coleoptera</taxon>
        <taxon>Polyphaga</taxon>
        <taxon>Cucujiformia</taxon>
        <taxon>Chrysomeloidea</taxon>
        <taxon>Cerambycidae</taxon>
        <taxon>Lepturinae</taxon>
        <taxon>Rhagiini</taxon>
        <taxon>Rhamnusium</taxon>
    </lineage>
</organism>
<feature type="compositionally biased region" description="Low complexity" evidence="1">
    <location>
        <begin position="10"/>
        <end position="20"/>
    </location>
</feature>
<name>A0AAV8WJ24_9CUCU</name>
<dbReference type="EMBL" id="JANEYF010005962">
    <property type="protein sequence ID" value="KAJ8926256.1"/>
    <property type="molecule type" value="Genomic_DNA"/>
</dbReference>
<sequence>MEAQCEEEIQSSSSITATASESDHISKKVSGKTVSKKRGAKMVDLVFTMQSKAKDSCDNNIRRDQSPNSGLNQDESERGEPEQTFIPEPTNKNHHEKYFEKASVDDSFSDFSPDDSEYLPTNSSSDSEEANIRSISSDSEVSNARNQLSGMEQHPEVINKPRRKKGVQTSGREILEKRIDLQEKNTFQQKG</sequence>
<feature type="compositionally biased region" description="Basic and acidic residues" evidence="1">
    <location>
        <begin position="91"/>
        <end position="104"/>
    </location>
</feature>
<keyword evidence="3" id="KW-1185">Reference proteome</keyword>
<evidence type="ECO:0000313" key="3">
    <source>
        <dbReference type="Proteomes" id="UP001162156"/>
    </source>
</evidence>
<accession>A0AAV8WJ24</accession>
<reference evidence="2" key="1">
    <citation type="journal article" date="2023" name="Insect Mol. Biol.">
        <title>Genome sequencing provides insights into the evolution of gene families encoding plant cell wall-degrading enzymes in longhorned beetles.</title>
        <authorList>
            <person name="Shin N.R."/>
            <person name="Okamura Y."/>
            <person name="Kirsch R."/>
            <person name="Pauchet Y."/>
        </authorList>
    </citation>
    <scope>NUCLEOTIDE SEQUENCE</scope>
    <source>
        <strain evidence="2">RBIC_L_NR</strain>
    </source>
</reference>
<dbReference type="AlphaFoldDB" id="A0AAV8WJ24"/>
<proteinExistence type="predicted"/>
<comment type="caution">
    <text evidence="2">The sequence shown here is derived from an EMBL/GenBank/DDBJ whole genome shotgun (WGS) entry which is preliminary data.</text>
</comment>
<evidence type="ECO:0000256" key="1">
    <source>
        <dbReference type="SAM" id="MobiDB-lite"/>
    </source>
</evidence>
<feature type="compositionally biased region" description="Polar residues" evidence="1">
    <location>
        <begin position="133"/>
        <end position="150"/>
    </location>
</feature>
<evidence type="ECO:0000313" key="2">
    <source>
        <dbReference type="EMBL" id="KAJ8926256.1"/>
    </source>
</evidence>
<feature type="region of interest" description="Disordered" evidence="1">
    <location>
        <begin position="1"/>
        <end position="191"/>
    </location>
</feature>
<feature type="compositionally biased region" description="Basic and acidic residues" evidence="1">
    <location>
        <begin position="173"/>
        <end position="183"/>
    </location>
</feature>